<feature type="domain" description="Flagellar hook-associated protein 2 C-terminal" evidence="9">
    <location>
        <begin position="346"/>
        <end position="575"/>
    </location>
</feature>
<evidence type="ECO:0000313" key="10">
    <source>
        <dbReference type="EMBL" id="OIR05298.1"/>
    </source>
</evidence>
<dbReference type="GO" id="GO:0007155">
    <property type="term" value="P:cell adhesion"/>
    <property type="evidence" value="ECO:0007669"/>
    <property type="project" value="InterPro"/>
</dbReference>
<proteinExistence type="inferred from homology"/>
<keyword evidence="10" id="KW-0969">Cilium</keyword>
<accession>A0A1J5SAT6</accession>
<keyword evidence="5" id="KW-0975">Bacterial flagellum</keyword>
<evidence type="ECO:0000259" key="8">
    <source>
        <dbReference type="Pfam" id="PF02465"/>
    </source>
</evidence>
<dbReference type="Pfam" id="PF07195">
    <property type="entry name" value="FliD_C"/>
    <property type="match status" value="1"/>
</dbReference>
<protein>
    <recommendedName>
        <fullName evidence="7">Filament cap protein</fullName>
    </recommendedName>
    <alternativeName>
        <fullName evidence="6">Flagellar cap protein</fullName>
    </alternativeName>
</protein>
<dbReference type="GO" id="GO:0009421">
    <property type="term" value="C:bacterial-type flagellum filament cap"/>
    <property type="evidence" value="ECO:0007669"/>
    <property type="project" value="InterPro"/>
</dbReference>
<evidence type="ECO:0000259" key="9">
    <source>
        <dbReference type="Pfam" id="PF07195"/>
    </source>
</evidence>
<sequence length="583" mass="60052">MSSTSSTGSSTGFQLTGLVSGFDWGSFINQIIQADSYPITALQTKQNTNSTQISALNTLNTNLTSLQTSLNTLNDPTLFNQRTVASTTANTTWGLTAANGTTTGSYLINVSQLATATTLKGTSNIGAGLSSTDISSTALSALRIATPITAGAFTINGVQINIASSDPTSTNPALNNPMSAVINAINSSAAGVTASYDTTNDKFVLTSNSSSPIVLGAANDTSNFLQAMRLANNGTTNITSSGTLGDVAQYSTLNNAGLNTAVSGAGAFTINGVSIAYDPTVDTLSSVLSKINSSTAGVTAAYDSVNDQVTLTNNKTGNLGVSVADTTGNLMASLGLSTGTTSLGLDAQFTVNNGGTLTSSSNTLDTSATGITGLTVSVNSTGSQNITVSADTTKASSAINDFISKYNALQDYITQETQITSSNGQVTTSVLTNNREVQDWATTLRNTAFNSISGLSGTVKMLNNLGIDFNSTNNDLSITDQTAFNNALSNNASDVSSFFTDTTNGFSKQFTSFFNSVLGQNGGTGLLNSQITTLTSQNTDMDTQIATIQRQLDQERSTLTKEFTAMEDAQSQANAAQAQIAKL</sequence>
<evidence type="ECO:0000256" key="3">
    <source>
        <dbReference type="ARBA" id="ARBA00011255"/>
    </source>
</evidence>
<keyword evidence="4" id="KW-0175">Coiled coil</keyword>
<evidence type="ECO:0000256" key="6">
    <source>
        <dbReference type="ARBA" id="ARBA00033074"/>
    </source>
</evidence>
<evidence type="ECO:0000256" key="1">
    <source>
        <dbReference type="ARBA" id="ARBA00004365"/>
    </source>
</evidence>
<comment type="subunit">
    <text evidence="3">Homopentamer.</text>
</comment>
<dbReference type="GO" id="GO:0071973">
    <property type="term" value="P:bacterial-type flagellum-dependent cell motility"/>
    <property type="evidence" value="ECO:0007669"/>
    <property type="project" value="TreeGrafter"/>
</dbReference>
<dbReference type="Gene3D" id="3.30.70.2120">
    <property type="match status" value="2"/>
</dbReference>
<reference evidence="10" key="1">
    <citation type="submission" date="2016-10" db="EMBL/GenBank/DDBJ databases">
        <title>Sequence of Gallionella enrichment culture.</title>
        <authorList>
            <person name="Poehlein A."/>
            <person name="Muehling M."/>
            <person name="Daniel R."/>
        </authorList>
    </citation>
    <scope>NUCLEOTIDE SEQUENCE</scope>
</reference>
<dbReference type="GO" id="GO:0009424">
    <property type="term" value="C:bacterial-type flagellum hook"/>
    <property type="evidence" value="ECO:0007669"/>
    <property type="project" value="InterPro"/>
</dbReference>
<comment type="similarity">
    <text evidence="2">Belongs to the FliD family.</text>
</comment>
<evidence type="ECO:0000256" key="5">
    <source>
        <dbReference type="ARBA" id="ARBA00023143"/>
    </source>
</evidence>
<gene>
    <name evidence="10" type="ORF">GALL_126100</name>
</gene>
<comment type="caution">
    <text evidence="10">The sequence shown here is derived from an EMBL/GenBank/DDBJ whole genome shotgun (WGS) entry which is preliminary data.</text>
</comment>
<keyword evidence="10" id="KW-0966">Cell projection</keyword>
<organism evidence="10">
    <name type="scientific">mine drainage metagenome</name>
    <dbReference type="NCBI Taxonomy" id="410659"/>
    <lineage>
        <taxon>unclassified sequences</taxon>
        <taxon>metagenomes</taxon>
        <taxon>ecological metagenomes</taxon>
    </lineage>
</organism>
<evidence type="ECO:0000256" key="2">
    <source>
        <dbReference type="ARBA" id="ARBA00009764"/>
    </source>
</evidence>
<comment type="subcellular location">
    <subcellularLocation>
        <location evidence="1">Bacterial flagellum</location>
    </subcellularLocation>
</comment>
<evidence type="ECO:0000256" key="7">
    <source>
        <dbReference type="ARBA" id="ARBA00033192"/>
    </source>
</evidence>
<feature type="domain" description="Flagellar hook-associated protein 2 N-terminal" evidence="8">
    <location>
        <begin position="20"/>
        <end position="116"/>
    </location>
</feature>
<keyword evidence="10" id="KW-0282">Flagellum</keyword>
<dbReference type="InterPro" id="IPR010809">
    <property type="entry name" value="FliD_C"/>
</dbReference>
<dbReference type="EMBL" id="MLJW01000051">
    <property type="protein sequence ID" value="OIR05298.1"/>
    <property type="molecule type" value="Genomic_DNA"/>
</dbReference>
<dbReference type="PANTHER" id="PTHR30288:SF0">
    <property type="entry name" value="FLAGELLAR HOOK-ASSOCIATED PROTEIN 2"/>
    <property type="match status" value="1"/>
</dbReference>
<dbReference type="Pfam" id="PF02465">
    <property type="entry name" value="FliD_N"/>
    <property type="match status" value="1"/>
</dbReference>
<dbReference type="PANTHER" id="PTHR30288">
    <property type="entry name" value="FLAGELLAR CAP/ASSEMBLY PROTEIN FLID"/>
    <property type="match status" value="1"/>
</dbReference>
<name>A0A1J5SAT6_9ZZZZ</name>
<evidence type="ECO:0000256" key="4">
    <source>
        <dbReference type="ARBA" id="ARBA00023054"/>
    </source>
</evidence>
<dbReference type="InterPro" id="IPR040026">
    <property type="entry name" value="FliD"/>
</dbReference>
<dbReference type="AlphaFoldDB" id="A0A1J5SAT6"/>
<dbReference type="InterPro" id="IPR003481">
    <property type="entry name" value="FliD_N"/>
</dbReference>